<evidence type="ECO:0000313" key="2">
    <source>
        <dbReference type="Proteomes" id="UP001519921"/>
    </source>
</evidence>
<gene>
    <name evidence="1" type="ORF">KYD98_13870</name>
</gene>
<sequence>MHTLDFLAYVWKSNDIKEELLNNLQSEKKEVIDIGVHRLKFDFKQHTVQINCNDPDYIFMCKMVPLEMPLQTLENLIEKEFNNENNKWNLI</sequence>
<accession>A0ABS7AR73</accession>
<name>A0ABS7AR73_9CLOT</name>
<comment type="caution">
    <text evidence="1">The sequence shown here is derived from an EMBL/GenBank/DDBJ whole genome shotgun (WGS) entry which is preliminary data.</text>
</comment>
<organism evidence="1 2">
    <name type="scientific">Clostridium weizhouense</name>
    <dbReference type="NCBI Taxonomy" id="2859781"/>
    <lineage>
        <taxon>Bacteria</taxon>
        <taxon>Bacillati</taxon>
        <taxon>Bacillota</taxon>
        <taxon>Clostridia</taxon>
        <taxon>Eubacteriales</taxon>
        <taxon>Clostridiaceae</taxon>
        <taxon>Clostridium</taxon>
    </lineage>
</organism>
<proteinExistence type="predicted"/>
<dbReference type="Proteomes" id="UP001519921">
    <property type="component" value="Unassembled WGS sequence"/>
</dbReference>
<evidence type="ECO:0000313" key="1">
    <source>
        <dbReference type="EMBL" id="MBW6411175.1"/>
    </source>
</evidence>
<dbReference type="EMBL" id="JAHXPT010000012">
    <property type="protein sequence ID" value="MBW6411175.1"/>
    <property type="molecule type" value="Genomic_DNA"/>
</dbReference>
<keyword evidence="2" id="KW-1185">Reference proteome</keyword>
<reference evidence="1 2" key="1">
    <citation type="submission" date="2021-07" db="EMBL/GenBank/DDBJ databases">
        <title>Clostridium weizhouense sp. nov., an anaerobic bacterium isolated from activated sludge of Petroleum wastewater.</title>
        <authorList>
            <person name="Li Q."/>
        </authorList>
    </citation>
    <scope>NUCLEOTIDE SEQUENCE [LARGE SCALE GENOMIC DNA]</scope>
    <source>
        <strain evidence="1 2">YB-6</strain>
    </source>
</reference>
<protein>
    <submittedName>
        <fullName evidence="1">Uncharacterized protein</fullName>
    </submittedName>
</protein>